<gene>
    <name evidence="5" type="ORF">AAV32_05595</name>
</gene>
<dbReference type="Proteomes" id="UP000078084">
    <property type="component" value="Unassembled WGS sequence"/>
</dbReference>
<keyword evidence="3" id="KW-1133">Transmembrane helix</keyword>
<evidence type="ECO:0000256" key="1">
    <source>
        <dbReference type="ARBA" id="ARBA00012528"/>
    </source>
</evidence>
<dbReference type="PROSITE" id="PS50887">
    <property type="entry name" value="GGDEF"/>
    <property type="match status" value="1"/>
</dbReference>
<dbReference type="InterPro" id="IPR043128">
    <property type="entry name" value="Rev_trsase/Diguanyl_cyclase"/>
</dbReference>
<dbReference type="PANTHER" id="PTHR45138:SF9">
    <property type="entry name" value="DIGUANYLATE CYCLASE DGCM-RELATED"/>
    <property type="match status" value="1"/>
</dbReference>
<evidence type="ECO:0000256" key="2">
    <source>
        <dbReference type="ARBA" id="ARBA00034247"/>
    </source>
</evidence>
<dbReference type="RefSeq" id="WP_083969457.1">
    <property type="nucleotide sequence ID" value="NZ_LBNE01000002.1"/>
</dbReference>
<dbReference type="GO" id="GO:0052621">
    <property type="term" value="F:diguanylate cyclase activity"/>
    <property type="evidence" value="ECO:0007669"/>
    <property type="project" value="UniProtKB-EC"/>
</dbReference>
<keyword evidence="6" id="KW-1185">Reference proteome</keyword>
<dbReference type="EMBL" id="LBNE01000002">
    <property type="protein sequence ID" value="KKO72517.1"/>
    <property type="molecule type" value="Genomic_DNA"/>
</dbReference>
<feature type="transmembrane region" description="Helical" evidence="3">
    <location>
        <begin position="51"/>
        <end position="73"/>
    </location>
</feature>
<proteinExistence type="predicted"/>
<dbReference type="Gene3D" id="3.30.70.270">
    <property type="match status" value="1"/>
</dbReference>
<keyword evidence="3" id="KW-0472">Membrane</keyword>
<name>A0A171KUF0_9BURK</name>
<evidence type="ECO:0000259" key="4">
    <source>
        <dbReference type="PROSITE" id="PS50887"/>
    </source>
</evidence>
<protein>
    <recommendedName>
        <fullName evidence="1">diguanylate cyclase</fullName>
        <ecNumber evidence="1">2.7.7.65</ecNumber>
    </recommendedName>
</protein>
<dbReference type="InterPro" id="IPR029787">
    <property type="entry name" value="Nucleotide_cyclase"/>
</dbReference>
<comment type="caution">
    <text evidence="5">The sequence shown here is derived from an EMBL/GenBank/DDBJ whole genome shotgun (WGS) entry which is preliminary data.</text>
</comment>
<evidence type="ECO:0000256" key="3">
    <source>
        <dbReference type="SAM" id="Phobius"/>
    </source>
</evidence>
<comment type="catalytic activity">
    <reaction evidence="2">
        <text>2 GTP = 3',3'-c-di-GMP + 2 diphosphate</text>
        <dbReference type="Rhea" id="RHEA:24898"/>
        <dbReference type="ChEBI" id="CHEBI:33019"/>
        <dbReference type="ChEBI" id="CHEBI:37565"/>
        <dbReference type="ChEBI" id="CHEBI:58805"/>
        <dbReference type="EC" id="2.7.7.65"/>
    </reaction>
</comment>
<dbReference type="SUPFAM" id="SSF55073">
    <property type="entry name" value="Nucleotide cyclase"/>
    <property type="match status" value="1"/>
</dbReference>
<dbReference type="InterPro" id="IPR050469">
    <property type="entry name" value="Diguanylate_Cyclase"/>
</dbReference>
<feature type="domain" description="GGDEF" evidence="4">
    <location>
        <begin position="259"/>
        <end position="389"/>
    </location>
</feature>
<dbReference type="STRING" id="206506.AAV32_05595"/>
<dbReference type="PATRIC" id="fig|206506.3.peg.1197"/>
<dbReference type="FunFam" id="3.30.70.270:FF:000001">
    <property type="entry name" value="Diguanylate cyclase domain protein"/>
    <property type="match status" value="1"/>
</dbReference>
<feature type="transmembrane region" description="Helical" evidence="3">
    <location>
        <begin position="79"/>
        <end position="98"/>
    </location>
</feature>
<feature type="transmembrane region" description="Helical" evidence="3">
    <location>
        <begin position="140"/>
        <end position="162"/>
    </location>
</feature>
<dbReference type="PANTHER" id="PTHR45138">
    <property type="entry name" value="REGULATORY COMPONENTS OF SENSORY TRANSDUCTION SYSTEM"/>
    <property type="match status" value="1"/>
</dbReference>
<dbReference type="SMART" id="SM00267">
    <property type="entry name" value="GGDEF"/>
    <property type="match status" value="1"/>
</dbReference>
<dbReference type="EC" id="2.7.7.65" evidence="1"/>
<feature type="transmembrane region" description="Helical" evidence="3">
    <location>
        <begin position="199"/>
        <end position="219"/>
    </location>
</feature>
<dbReference type="Pfam" id="PF00990">
    <property type="entry name" value="GGDEF"/>
    <property type="match status" value="1"/>
</dbReference>
<reference evidence="5 6" key="1">
    <citation type="submission" date="2015-04" db="EMBL/GenBank/DDBJ databases">
        <title>Genome sequence of Kerstersia gyiorum CG1.</title>
        <authorList>
            <person name="Greninger A.L."/>
            <person name="Kozyreva V."/>
            <person name="Chaturvedi V."/>
        </authorList>
    </citation>
    <scope>NUCLEOTIDE SEQUENCE [LARGE SCALE GENOMIC DNA]</scope>
    <source>
        <strain evidence="5 6">CG1</strain>
    </source>
</reference>
<feature type="transmembrane region" description="Helical" evidence="3">
    <location>
        <begin position="169"/>
        <end position="187"/>
    </location>
</feature>
<feature type="transmembrane region" description="Helical" evidence="3">
    <location>
        <begin position="110"/>
        <end position="128"/>
    </location>
</feature>
<dbReference type="InterPro" id="IPR000160">
    <property type="entry name" value="GGDEF_dom"/>
</dbReference>
<evidence type="ECO:0000313" key="5">
    <source>
        <dbReference type="EMBL" id="KKO72517.1"/>
    </source>
</evidence>
<evidence type="ECO:0000313" key="6">
    <source>
        <dbReference type="Proteomes" id="UP000078084"/>
    </source>
</evidence>
<accession>A0A171KUF0</accession>
<organism evidence="5 6">
    <name type="scientific">Kerstersia gyiorum</name>
    <dbReference type="NCBI Taxonomy" id="206506"/>
    <lineage>
        <taxon>Bacteria</taxon>
        <taxon>Pseudomonadati</taxon>
        <taxon>Pseudomonadota</taxon>
        <taxon>Betaproteobacteria</taxon>
        <taxon>Burkholderiales</taxon>
        <taxon>Alcaligenaceae</taxon>
        <taxon>Kerstersia</taxon>
    </lineage>
</organism>
<dbReference type="AlphaFoldDB" id="A0A171KUF0"/>
<sequence length="416" mass="45472">MLRIRRFWRYVTDNIVAPTQPTAGQLMSLASPLGLPLSIRRHAASVIAARIQLLSVLFFVLVPLCGVIDLVVFPWPQALALLVLRLAAGVVFFQMAKPRPLTGSHPYKRALGMLACMLVVPCLFYLAALRLTGGLVLTDAQFLMMQIYALMPTVVLGGLAIFPLSALEVLLFALPALVTALMGMTMGDAQQLSWAQHGATLWFMALMTGIAMFSSMSQLHYMKSLVHRANTDPLTDALTRRSGVESLERLFMQSANSETPLALAFIDIDHFKAINDRFGHDAGDRALCSLVRSLRGYLRSSDVLVRWGGEEFVIILPNMSVSQLPYFIERLRQGGLGRTEDGTAIMASVGVAERMHDEVLDWPTLIELADQRMYRAKNEGRARVILPDDTTLLLARPVSTPEAAPGMAAGLPGGAG</sequence>
<dbReference type="NCBIfam" id="TIGR00254">
    <property type="entry name" value="GGDEF"/>
    <property type="match status" value="1"/>
</dbReference>
<dbReference type="CDD" id="cd01949">
    <property type="entry name" value="GGDEF"/>
    <property type="match status" value="1"/>
</dbReference>
<keyword evidence="3" id="KW-0812">Transmembrane</keyword>